<accession>A0ABU5P279</accession>
<keyword evidence="7" id="KW-0234">DNA repair</keyword>
<dbReference type="SUPFAM" id="SSF53155">
    <property type="entry name" value="Methylated DNA-protein cysteine methyltransferase domain"/>
    <property type="match status" value="1"/>
</dbReference>
<comment type="caution">
    <text evidence="11">The sequence shown here is derived from an EMBL/GenBank/DDBJ whole genome shotgun (WGS) entry which is preliminary data.</text>
</comment>
<feature type="domain" description="HTH araC/xylS-type" evidence="10">
    <location>
        <begin position="35"/>
        <end position="132"/>
    </location>
</feature>
<comment type="catalytic activity">
    <reaction evidence="1">
        <text>a 4-O-methyl-thymidine in DNA + L-cysteinyl-[protein] = a thymidine in DNA + S-methyl-L-cysteinyl-[protein]</text>
        <dbReference type="Rhea" id="RHEA:53428"/>
        <dbReference type="Rhea" id="RHEA-COMP:10131"/>
        <dbReference type="Rhea" id="RHEA-COMP:10132"/>
        <dbReference type="Rhea" id="RHEA-COMP:13555"/>
        <dbReference type="Rhea" id="RHEA-COMP:13556"/>
        <dbReference type="ChEBI" id="CHEBI:29950"/>
        <dbReference type="ChEBI" id="CHEBI:82612"/>
        <dbReference type="ChEBI" id="CHEBI:137386"/>
        <dbReference type="ChEBI" id="CHEBI:137387"/>
        <dbReference type="EC" id="2.1.1.63"/>
    </reaction>
</comment>
<dbReference type="Gene3D" id="3.30.160.70">
    <property type="entry name" value="Methylated DNA-protein cysteine methyltransferase domain"/>
    <property type="match status" value="1"/>
</dbReference>
<protein>
    <submittedName>
        <fullName evidence="11">Methylated-DNA--[protein]-cysteine S-methyltransferase</fullName>
        <ecNumber evidence="11">2.1.1.63</ecNumber>
    </submittedName>
</protein>
<dbReference type="GO" id="GO:0032259">
    <property type="term" value="P:methylation"/>
    <property type="evidence" value="ECO:0007669"/>
    <property type="project" value="UniProtKB-KW"/>
</dbReference>
<dbReference type="SMART" id="SM00342">
    <property type="entry name" value="HTH_ARAC"/>
    <property type="match status" value="1"/>
</dbReference>
<sequence length="311" mass="34162">MSIPNDKPTQSSVEALGSAQTSPRETPDRRREQMVQLARTIEQRSAQTLTLKELAAEVGLSPSRLQKTFKAVLGVSPKAYQDAVRARRLKQALKSGNSVTDAIYESGYGSISRVYEDKVGKIGMTPTSYRRGAECECIWYACRRTALGLVAMAATARGVCFVQFGETSAQLVEVIRAEFPKAELLPSPAQAAPDLDHWMSALDEFLEQGGPMPDLPLDLRGTAFQTTVWKFLQSTRTGQVLTYTELAEQIGKPKAVRAVASACARNRVGVLIPCHRVLRGDGQLGGYRWGLERKRQLLDLEREPEPAPAAE</sequence>
<evidence type="ECO:0000256" key="8">
    <source>
        <dbReference type="ARBA" id="ARBA00049348"/>
    </source>
</evidence>
<keyword evidence="6" id="KW-0804">Transcription</keyword>
<dbReference type="CDD" id="cd06445">
    <property type="entry name" value="ATase"/>
    <property type="match status" value="1"/>
</dbReference>
<dbReference type="Gene3D" id="1.10.10.60">
    <property type="entry name" value="Homeodomain-like"/>
    <property type="match status" value="1"/>
</dbReference>
<dbReference type="InterPro" id="IPR018060">
    <property type="entry name" value="HTH_AraC"/>
</dbReference>
<reference evidence="11 12" key="1">
    <citation type="submission" date="2023-12" db="EMBL/GenBank/DDBJ databases">
        <title>Marinobacter qingdaonensis sp. nov., isolated from the intertidal sediment of Qingdao, PR China.</title>
        <authorList>
            <person name="Li Y."/>
        </authorList>
    </citation>
    <scope>NUCLEOTIDE SEQUENCE [LARGE SCALE GENOMIC DNA]</scope>
    <source>
        <strain evidence="11 12">ASW11-75</strain>
    </source>
</reference>
<evidence type="ECO:0000256" key="9">
    <source>
        <dbReference type="SAM" id="MobiDB-lite"/>
    </source>
</evidence>
<dbReference type="EC" id="2.1.1.63" evidence="11"/>
<organism evidence="11 12">
    <name type="scientific">Marinobacter qingdaonensis</name>
    <dbReference type="NCBI Taxonomy" id="3108486"/>
    <lineage>
        <taxon>Bacteria</taxon>
        <taxon>Pseudomonadati</taxon>
        <taxon>Pseudomonadota</taxon>
        <taxon>Gammaproteobacteria</taxon>
        <taxon>Pseudomonadales</taxon>
        <taxon>Marinobacteraceae</taxon>
        <taxon>Marinobacter</taxon>
    </lineage>
</organism>
<dbReference type="GO" id="GO:0003908">
    <property type="term" value="F:methylated-DNA-[protein]-cysteine S-methyltransferase activity"/>
    <property type="evidence" value="ECO:0007669"/>
    <property type="project" value="UniProtKB-EC"/>
</dbReference>
<evidence type="ECO:0000256" key="2">
    <source>
        <dbReference type="ARBA" id="ARBA00022603"/>
    </source>
</evidence>
<proteinExistence type="predicted"/>
<evidence type="ECO:0000256" key="6">
    <source>
        <dbReference type="ARBA" id="ARBA00023163"/>
    </source>
</evidence>
<dbReference type="NCBIfam" id="TIGR00589">
    <property type="entry name" value="ogt"/>
    <property type="match status" value="1"/>
</dbReference>
<keyword evidence="4" id="KW-0227">DNA damage</keyword>
<keyword evidence="12" id="KW-1185">Reference proteome</keyword>
<dbReference type="PROSITE" id="PS01124">
    <property type="entry name" value="HTH_ARAC_FAMILY_2"/>
    <property type="match status" value="1"/>
</dbReference>
<feature type="region of interest" description="Disordered" evidence="9">
    <location>
        <begin position="1"/>
        <end position="31"/>
    </location>
</feature>
<dbReference type="PROSITE" id="PS00374">
    <property type="entry name" value="MGMT"/>
    <property type="match status" value="1"/>
</dbReference>
<dbReference type="SUPFAM" id="SSF46767">
    <property type="entry name" value="Methylated DNA-protein cysteine methyltransferase, C-terminal domain"/>
    <property type="match status" value="1"/>
</dbReference>
<dbReference type="Gene3D" id="1.10.10.10">
    <property type="entry name" value="Winged helix-like DNA-binding domain superfamily/Winged helix DNA-binding domain"/>
    <property type="match status" value="1"/>
</dbReference>
<name>A0ABU5P279_9GAMM</name>
<dbReference type="Proteomes" id="UP001305746">
    <property type="component" value="Unassembled WGS sequence"/>
</dbReference>
<dbReference type="SUPFAM" id="SSF46689">
    <property type="entry name" value="Homeodomain-like"/>
    <property type="match status" value="1"/>
</dbReference>
<evidence type="ECO:0000313" key="12">
    <source>
        <dbReference type="Proteomes" id="UP001305746"/>
    </source>
</evidence>
<dbReference type="InterPro" id="IPR036388">
    <property type="entry name" value="WH-like_DNA-bd_sf"/>
</dbReference>
<evidence type="ECO:0000313" key="11">
    <source>
        <dbReference type="EMBL" id="MEA1082135.1"/>
    </source>
</evidence>
<keyword evidence="5" id="KW-0805">Transcription regulation</keyword>
<dbReference type="Pfam" id="PF01035">
    <property type="entry name" value="DNA_binding_1"/>
    <property type="match status" value="1"/>
</dbReference>
<keyword evidence="3 11" id="KW-0808">Transferase</keyword>
<dbReference type="EMBL" id="JAYDCJ010000003">
    <property type="protein sequence ID" value="MEA1082135.1"/>
    <property type="molecule type" value="Genomic_DNA"/>
</dbReference>
<evidence type="ECO:0000256" key="7">
    <source>
        <dbReference type="ARBA" id="ARBA00023204"/>
    </source>
</evidence>
<dbReference type="InterPro" id="IPR001497">
    <property type="entry name" value="MethylDNA_cys_MeTrfase_AS"/>
</dbReference>
<evidence type="ECO:0000256" key="1">
    <source>
        <dbReference type="ARBA" id="ARBA00001286"/>
    </source>
</evidence>
<dbReference type="InterPro" id="IPR009057">
    <property type="entry name" value="Homeodomain-like_sf"/>
</dbReference>
<evidence type="ECO:0000259" key="10">
    <source>
        <dbReference type="PROSITE" id="PS01124"/>
    </source>
</evidence>
<dbReference type="Pfam" id="PF12833">
    <property type="entry name" value="HTH_18"/>
    <property type="match status" value="1"/>
</dbReference>
<keyword evidence="2 11" id="KW-0489">Methyltransferase</keyword>
<dbReference type="InterPro" id="IPR036631">
    <property type="entry name" value="MGMT_N_sf"/>
</dbReference>
<gene>
    <name evidence="11" type="ORF">U5822_15780</name>
</gene>
<dbReference type="PANTHER" id="PTHR10815">
    <property type="entry name" value="METHYLATED-DNA--PROTEIN-CYSTEINE METHYLTRANSFERASE"/>
    <property type="match status" value="1"/>
</dbReference>
<comment type="catalytic activity">
    <reaction evidence="8">
        <text>a 6-O-methyl-2'-deoxyguanosine in DNA + L-cysteinyl-[protein] = S-methyl-L-cysteinyl-[protein] + a 2'-deoxyguanosine in DNA</text>
        <dbReference type="Rhea" id="RHEA:24000"/>
        <dbReference type="Rhea" id="RHEA-COMP:10131"/>
        <dbReference type="Rhea" id="RHEA-COMP:10132"/>
        <dbReference type="Rhea" id="RHEA-COMP:11367"/>
        <dbReference type="Rhea" id="RHEA-COMP:11368"/>
        <dbReference type="ChEBI" id="CHEBI:29950"/>
        <dbReference type="ChEBI" id="CHEBI:82612"/>
        <dbReference type="ChEBI" id="CHEBI:85445"/>
        <dbReference type="ChEBI" id="CHEBI:85448"/>
        <dbReference type="EC" id="2.1.1.63"/>
    </reaction>
</comment>
<dbReference type="InterPro" id="IPR014048">
    <property type="entry name" value="MethylDNA_cys_MeTrfase_DNA-bd"/>
</dbReference>
<evidence type="ECO:0000256" key="3">
    <source>
        <dbReference type="ARBA" id="ARBA00022679"/>
    </source>
</evidence>
<dbReference type="RefSeq" id="WP_322856568.1">
    <property type="nucleotide sequence ID" value="NZ_JAYDCJ010000003.1"/>
</dbReference>
<evidence type="ECO:0000256" key="5">
    <source>
        <dbReference type="ARBA" id="ARBA00023015"/>
    </source>
</evidence>
<feature type="compositionally biased region" description="Polar residues" evidence="9">
    <location>
        <begin position="7"/>
        <end position="24"/>
    </location>
</feature>
<evidence type="ECO:0000256" key="4">
    <source>
        <dbReference type="ARBA" id="ARBA00022763"/>
    </source>
</evidence>
<dbReference type="InterPro" id="IPR036217">
    <property type="entry name" value="MethylDNA_cys_MeTrfase_DNAb"/>
</dbReference>
<dbReference type="PANTHER" id="PTHR10815:SF14">
    <property type="entry name" value="BIFUNCTIONAL TRANSCRIPTIONAL ACTIVATOR_DNA REPAIR ENZYME ADA"/>
    <property type="match status" value="1"/>
</dbReference>